<comment type="subunit">
    <text evidence="2">Heterodimer of SbcC and SbcD.</text>
</comment>
<gene>
    <name evidence="5" type="ORF">pHSJD-312_00008</name>
</gene>
<accession>A0A386JBK4</accession>
<feature type="coiled-coil region" evidence="4">
    <location>
        <begin position="224"/>
        <end position="289"/>
    </location>
</feature>
<dbReference type="PANTHER" id="PTHR32114:SF2">
    <property type="entry name" value="ABC TRANSPORTER ABCH.3"/>
    <property type="match status" value="1"/>
</dbReference>
<organism evidence="5">
    <name type="scientific">Clostridioides difficile</name>
    <name type="common">Peptoclostridium difficile</name>
    <dbReference type="NCBI Taxonomy" id="1496"/>
    <lineage>
        <taxon>Bacteria</taxon>
        <taxon>Bacillati</taxon>
        <taxon>Bacillota</taxon>
        <taxon>Clostridia</taxon>
        <taxon>Peptostreptococcales</taxon>
        <taxon>Peptostreptococcaceae</taxon>
        <taxon>Clostridioides</taxon>
    </lineage>
</organism>
<protein>
    <recommendedName>
        <fullName evidence="3">Nuclease SbcCD subunit C</fullName>
    </recommendedName>
</protein>
<dbReference type="SUPFAM" id="SSF52540">
    <property type="entry name" value="P-loop containing nucleoside triphosphate hydrolases"/>
    <property type="match status" value="1"/>
</dbReference>
<proteinExistence type="inferred from homology"/>
<keyword evidence="5" id="KW-0614">Plasmid</keyword>
<evidence type="ECO:0000256" key="2">
    <source>
        <dbReference type="ARBA" id="ARBA00011322"/>
    </source>
</evidence>
<feature type="coiled-coil region" evidence="4">
    <location>
        <begin position="371"/>
        <end position="464"/>
    </location>
</feature>
<dbReference type="Gene3D" id="3.40.50.300">
    <property type="entry name" value="P-loop containing nucleotide triphosphate hydrolases"/>
    <property type="match status" value="1"/>
</dbReference>
<evidence type="ECO:0000313" key="5">
    <source>
        <dbReference type="EMBL" id="AYD68631.1"/>
    </source>
</evidence>
<dbReference type="AlphaFoldDB" id="A0A386JBK4"/>
<evidence type="ECO:0000256" key="3">
    <source>
        <dbReference type="ARBA" id="ARBA00013368"/>
    </source>
</evidence>
<dbReference type="RefSeq" id="WP_021383351.1">
    <property type="nucleotide sequence ID" value="NZ_LJCL01000008.1"/>
</dbReference>
<geneLocation type="plasmid" evidence="5">
    <name>pHSJD-312</name>
</geneLocation>
<dbReference type="PANTHER" id="PTHR32114">
    <property type="entry name" value="ABC TRANSPORTER ABCH.3"/>
    <property type="match status" value="1"/>
</dbReference>
<comment type="similarity">
    <text evidence="1">Belongs to the SMC family. SbcC subfamily.</text>
</comment>
<sequence length="663" mass="76991">MFQKLNLTNVKCYDDKTIDLSKPIVITGKNGVGKSSILESLIFAILGYIPGCDKKTSDMMKISKYQNGFSVKLYTDNGIIQRSLNSKKSSGSEELYFSESKESKLSGKNKDIIDKLGINTTFFDINNFLSLNSNDKSKLIYSLISTGKYDKHYLSSKLDSIIPENILNELMYAYQDKYSFEENLNKLLDYVSNNKKIISNDIKEIKAIIFQLTSLKCDTKIDINNNIDNEIEKKQSEIYKLRNDIDNIKKETLKKSEILNKYNNLKNKIEVNKDKKKDLYSEKEKLQKNIFKLQDFKFDNEINTKLTELNNTLKSLELTGIEIKNKKTNIENKIKTNNDLIKTINERNKLKKCIIDENIYCNNMEGFNSSINALNDELKSFSNIYNDILNKYNLARKDYHEIGKTKNSLLETISEQENKIKENNIELSNIKERINNIDKEILNIDNLTAELEAYEHALKLFNNSGNIDLLEKMLSLSQKDLIDLKDKWKQQLDIKQNMILLEKNESIREDKEIKLEHYKSLEKLLKQEKSNLINNGIKPFIHLMNQVLLEIGINNKTVFIKNEKNKVDFGFIMNSKEISFEALSTGESLIFLIALMAAIYQSNDSYFKLLALDNLELLDHDNLTFIFKNIDKLNKYFDNIILIGVLDHFNLEEFSNSINIHRI</sequence>
<evidence type="ECO:0000256" key="1">
    <source>
        <dbReference type="ARBA" id="ARBA00006930"/>
    </source>
</evidence>
<evidence type="ECO:0000256" key="4">
    <source>
        <dbReference type="SAM" id="Coils"/>
    </source>
</evidence>
<name>A0A386JBK4_CLODI</name>
<reference evidence="5" key="1">
    <citation type="journal article" date="2018" name="Sci. Rep.">
        <title>Novel Clade C-I Clostridium difficile strains escape diagnostic tests, differ in pathogenicity potential and carry toxins on extrachromosomal elements.</title>
        <authorList>
            <person name="Ramirez-Vargas G."/>
            <person name="Lopez-Urena D."/>
            <person name="Badilla A."/>
            <person name="Orozco-Aguilar J."/>
            <person name="Murillo T."/>
            <person name="Rojas P."/>
            <person name="Riedel T."/>
            <person name="Overmann J."/>
            <person name="Gonzalez G."/>
            <person name="Chaves-Olarte E."/>
            <person name="Quesada-Gomez C."/>
            <person name="Rodriguez C."/>
        </authorList>
    </citation>
    <scope>NUCLEOTIDE SEQUENCE</scope>
    <source>
        <strain evidence="5">HSJD-312</strain>
        <plasmid evidence="5">pHSJD-312</plasmid>
    </source>
</reference>
<keyword evidence="4" id="KW-0175">Coiled coil</keyword>
<dbReference type="InterPro" id="IPR027417">
    <property type="entry name" value="P-loop_NTPase"/>
</dbReference>
<dbReference type="EMBL" id="MG973074">
    <property type="protein sequence ID" value="AYD68631.1"/>
    <property type="molecule type" value="Genomic_DNA"/>
</dbReference>